<dbReference type="Proteomes" id="UP000283745">
    <property type="component" value="Unassembled WGS sequence"/>
</dbReference>
<dbReference type="PANTHER" id="PTHR32114:SF2">
    <property type="entry name" value="ABC TRANSPORTER ABCH.3"/>
    <property type="match status" value="1"/>
</dbReference>
<dbReference type="RefSeq" id="WP_118050705.1">
    <property type="nucleotide sequence ID" value="NZ_CABJFK010000018.1"/>
</dbReference>
<feature type="coiled-coil region" evidence="4">
    <location>
        <begin position="640"/>
        <end position="673"/>
    </location>
</feature>
<dbReference type="InterPro" id="IPR038729">
    <property type="entry name" value="Rad50/SbcC_AAA"/>
</dbReference>
<evidence type="ECO:0000313" key="7">
    <source>
        <dbReference type="Proteomes" id="UP000283745"/>
    </source>
</evidence>
<comment type="subunit">
    <text evidence="2">Heterodimer of SbcC and SbcD.</text>
</comment>
<dbReference type="GO" id="GO:0006302">
    <property type="term" value="P:double-strand break repair"/>
    <property type="evidence" value="ECO:0007669"/>
    <property type="project" value="InterPro"/>
</dbReference>
<accession>A0A414J0I8</accession>
<dbReference type="AlphaFoldDB" id="A0A414J0I8"/>
<reference evidence="6 7" key="1">
    <citation type="submission" date="2018-08" db="EMBL/GenBank/DDBJ databases">
        <title>A genome reference for cultivated species of the human gut microbiota.</title>
        <authorList>
            <person name="Zou Y."/>
            <person name="Xue W."/>
            <person name="Luo G."/>
        </authorList>
    </citation>
    <scope>NUCLEOTIDE SEQUENCE [LARGE SCALE GENOMIC DNA]</scope>
    <source>
        <strain evidence="6 7">AM28-23</strain>
    </source>
</reference>
<evidence type="ECO:0000313" key="6">
    <source>
        <dbReference type="EMBL" id="RHE36815.1"/>
    </source>
</evidence>
<evidence type="ECO:0000259" key="5">
    <source>
        <dbReference type="Pfam" id="PF13476"/>
    </source>
</evidence>
<dbReference type="Pfam" id="PF13558">
    <property type="entry name" value="SbcC_Walker_B"/>
    <property type="match status" value="1"/>
</dbReference>
<feature type="coiled-coil region" evidence="4">
    <location>
        <begin position="829"/>
        <end position="856"/>
    </location>
</feature>
<evidence type="ECO:0000256" key="2">
    <source>
        <dbReference type="ARBA" id="ARBA00011322"/>
    </source>
</evidence>
<feature type="coiled-coil region" evidence="4">
    <location>
        <begin position="488"/>
        <end position="518"/>
    </location>
</feature>
<dbReference type="PROSITE" id="PS00675">
    <property type="entry name" value="SIGMA54_INTERACT_1"/>
    <property type="match status" value="1"/>
</dbReference>
<dbReference type="InterPro" id="IPR025662">
    <property type="entry name" value="Sigma_54_int_dom_ATP-bd_1"/>
</dbReference>
<evidence type="ECO:0000256" key="4">
    <source>
        <dbReference type="SAM" id="Coils"/>
    </source>
</evidence>
<dbReference type="EMBL" id="QSKF01000018">
    <property type="protein sequence ID" value="RHE36815.1"/>
    <property type="molecule type" value="Genomic_DNA"/>
</dbReference>
<evidence type="ECO:0000256" key="1">
    <source>
        <dbReference type="ARBA" id="ARBA00006930"/>
    </source>
</evidence>
<organism evidence="6 7">
    <name type="scientific">Blautia obeum</name>
    <dbReference type="NCBI Taxonomy" id="40520"/>
    <lineage>
        <taxon>Bacteria</taxon>
        <taxon>Bacillati</taxon>
        <taxon>Bacillota</taxon>
        <taxon>Clostridia</taxon>
        <taxon>Lachnospirales</taxon>
        <taxon>Lachnospiraceae</taxon>
        <taxon>Blautia</taxon>
    </lineage>
</organism>
<feature type="coiled-coil region" evidence="4">
    <location>
        <begin position="402"/>
        <end position="453"/>
    </location>
</feature>
<dbReference type="Gene3D" id="3.40.50.300">
    <property type="entry name" value="P-loop containing nucleotide triphosphate hydrolases"/>
    <property type="match status" value="2"/>
</dbReference>
<dbReference type="InterPro" id="IPR027417">
    <property type="entry name" value="P-loop_NTPase"/>
</dbReference>
<dbReference type="SUPFAM" id="SSF52540">
    <property type="entry name" value="P-loop containing nucleoside triphosphate hydrolases"/>
    <property type="match status" value="1"/>
</dbReference>
<name>A0A414J0I8_9FIRM</name>
<dbReference type="Pfam" id="PF13476">
    <property type="entry name" value="AAA_23"/>
    <property type="match status" value="1"/>
</dbReference>
<feature type="domain" description="Rad50/SbcC-type AAA" evidence="5">
    <location>
        <begin position="5"/>
        <end position="214"/>
    </location>
</feature>
<gene>
    <name evidence="6" type="ORF">DW740_16365</name>
</gene>
<feature type="coiled-coil region" evidence="4">
    <location>
        <begin position="711"/>
        <end position="759"/>
    </location>
</feature>
<evidence type="ECO:0000256" key="3">
    <source>
        <dbReference type="ARBA" id="ARBA00013368"/>
    </source>
</evidence>
<dbReference type="GO" id="GO:0016887">
    <property type="term" value="F:ATP hydrolysis activity"/>
    <property type="evidence" value="ECO:0007669"/>
    <property type="project" value="InterPro"/>
</dbReference>
<keyword evidence="4" id="KW-0175">Coiled coil</keyword>
<comment type="similarity">
    <text evidence="1">Belongs to the SMC family. SbcC subfamily.</text>
</comment>
<proteinExistence type="inferred from homology"/>
<feature type="coiled-coil region" evidence="4">
    <location>
        <begin position="292"/>
        <end position="319"/>
    </location>
</feature>
<protein>
    <recommendedName>
        <fullName evidence="3">Nuclease SbcCD subunit C</fullName>
    </recommendedName>
</protein>
<comment type="caution">
    <text evidence="6">The sequence shown here is derived from an EMBL/GenBank/DDBJ whole genome shotgun (WGS) entry which is preliminary data.</text>
</comment>
<dbReference type="PANTHER" id="PTHR32114">
    <property type="entry name" value="ABC TRANSPORTER ABCH.3"/>
    <property type="match status" value="1"/>
</dbReference>
<sequence length="1062" mass="121021">MKPLKLKMQAFGSYGEETLIDFEKVNQNLFLITGDTGAGKTTIFDAIVFALYGEASSSANKKEGVVLQSQYVDFAKEPFVELTFSEGNNADSEIYTVRRVPRHLKPITRGAGKGGQREITGSVSLIMPDGMEYPSKEADSKLQEIVGLTKSQFMQVAMIAQGEFMDLLRAKSDDKKVIFRKLFNTEMYQDIVTELGNRKREKDKEIAILKTQCQTEAVRIRIPETYELQKEMQQSRRQIEEGQTAGLADFMDRLGALCNWMKKELEIAESAYKEVECARTSKGEELAKAEELLKWFVQFEKAEEELQRYEAQEPEMIRAKELAGQIRAVYEIAEKYNQYHEAETTWTDSVRVLKEWEEKIPKLLETLKAAQTTEKTEHQKYNQEIERYSIISEKVRKSREILNAIRQKEREITADKKAAENAEKDFTEAETALENLEKQETEWKKESDKLADTDKMLAGWEAGSQEAERLRQELDAVSDIRDQAGESLAKAKKKLEIYAKTSKEYQEHKDSYEKMRQMFLNEQAGMLAADLKPGSPCPVCGSTDHPHPFAGTVDHVDISPEKLQKMAEDVENLRTKQEQAANESHAAKTKYETRKENFVEAVGRLRNRMQKSIPEIQKDAGLSEMNEALKIWKNSIDRSLKTLKKDAEKLGKIRELLQNADDQRGKLKEKLELCRTAQTEAARKLTEDTAQLNSFRTSCEFASEKEASDTLEKAETAKQASEKIYKRAADALDAASSAKQNAETLIAKYQKEIPAQKENFAVKKAAYMDFMQEKQMTEEAWKQLAKENSRDDEKELTDTVNAYREAKAAAIAQKKAANEAIGEAQKPDLDKIKAEKEKTETVYQMAEKKYNQLKMDCKNNQEIFTALSARMEKRKAVVEEHARIDTLYRMTSGNVSGSRMDLETFVQRYYLERILYAANRRFQEMSAGQFELRMYDLKKAGEGKNRGLDLMVYSTVTGKEREVRTLSGGESFMAALSLALGMADQIQQSSAAINLDMMFIDEGFGSLDEHSRNQAVRVLQEMAEGSRLIGIISHVSELKQEIEDQLIVTKDENGSHVKWQIS</sequence>
<feature type="coiled-coil region" evidence="4">
    <location>
        <begin position="563"/>
        <end position="590"/>
    </location>
</feature>